<feature type="coiled-coil region" evidence="1">
    <location>
        <begin position="57"/>
        <end position="87"/>
    </location>
</feature>
<feature type="non-terminal residue" evidence="2">
    <location>
        <position position="1"/>
    </location>
</feature>
<evidence type="ECO:0000313" key="3">
    <source>
        <dbReference type="Proteomes" id="UP000685013"/>
    </source>
</evidence>
<accession>A0AAV6NIQ1</accession>
<gene>
    <name evidence="2" type="ORF">SDJN03_08836</name>
</gene>
<reference evidence="2 3" key="1">
    <citation type="journal article" date="2021" name="Hortic Res">
        <title>The domestication of Cucurbita argyrosperma as revealed by the genome of its wild relative.</title>
        <authorList>
            <person name="Barrera-Redondo J."/>
            <person name="Sanchez-de la Vega G."/>
            <person name="Aguirre-Liguori J.A."/>
            <person name="Castellanos-Morales G."/>
            <person name="Gutierrez-Guerrero Y.T."/>
            <person name="Aguirre-Dugua X."/>
            <person name="Aguirre-Planter E."/>
            <person name="Tenaillon M.I."/>
            <person name="Lira-Saade R."/>
            <person name="Eguiarte L.E."/>
        </authorList>
    </citation>
    <scope>NUCLEOTIDE SEQUENCE [LARGE SCALE GENOMIC DNA]</scope>
    <source>
        <strain evidence="2">JBR-2021</strain>
    </source>
</reference>
<dbReference type="Proteomes" id="UP000685013">
    <property type="component" value="Chromosome 5"/>
</dbReference>
<evidence type="ECO:0000313" key="2">
    <source>
        <dbReference type="EMBL" id="KAG6599058.1"/>
    </source>
</evidence>
<keyword evidence="3" id="KW-1185">Reference proteome</keyword>
<proteinExistence type="predicted"/>
<sequence length="94" mass="11099">MDEVGDRICRLVESERLKNVESGRLKDENNGLVLKVKKEREKWMKVCCERDEVKSNSDGLFEEIGNLRNKMIEMENEKRVLEETEFEGEMLGIY</sequence>
<keyword evidence="1" id="KW-0175">Coiled coil</keyword>
<name>A0AAV6NIQ1_9ROSI</name>
<protein>
    <submittedName>
        <fullName evidence="2">Uncharacterized protein</fullName>
    </submittedName>
</protein>
<comment type="caution">
    <text evidence="2">The sequence shown here is derived from an EMBL/GenBank/DDBJ whole genome shotgun (WGS) entry which is preliminary data.</text>
</comment>
<evidence type="ECO:0000256" key="1">
    <source>
        <dbReference type="SAM" id="Coils"/>
    </source>
</evidence>
<dbReference type="AlphaFoldDB" id="A0AAV6NIQ1"/>
<dbReference type="EMBL" id="JAGKQH010000005">
    <property type="protein sequence ID" value="KAG6599058.1"/>
    <property type="molecule type" value="Genomic_DNA"/>
</dbReference>
<organism evidence="2 3">
    <name type="scientific">Cucurbita argyrosperma subsp. sororia</name>
    <dbReference type="NCBI Taxonomy" id="37648"/>
    <lineage>
        <taxon>Eukaryota</taxon>
        <taxon>Viridiplantae</taxon>
        <taxon>Streptophyta</taxon>
        <taxon>Embryophyta</taxon>
        <taxon>Tracheophyta</taxon>
        <taxon>Spermatophyta</taxon>
        <taxon>Magnoliopsida</taxon>
        <taxon>eudicotyledons</taxon>
        <taxon>Gunneridae</taxon>
        <taxon>Pentapetalae</taxon>
        <taxon>rosids</taxon>
        <taxon>fabids</taxon>
        <taxon>Cucurbitales</taxon>
        <taxon>Cucurbitaceae</taxon>
        <taxon>Cucurbiteae</taxon>
        <taxon>Cucurbita</taxon>
    </lineage>
</organism>